<dbReference type="PANTHER" id="PTHR10903:SF184">
    <property type="entry name" value="GTP-BINDING PROTEIN A"/>
    <property type="match status" value="1"/>
</dbReference>
<dbReference type="SUPFAM" id="SSF52540">
    <property type="entry name" value="P-loop containing nucleoside triphosphate hydrolases"/>
    <property type="match status" value="1"/>
</dbReference>
<dbReference type="InterPro" id="IPR006703">
    <property type="entry name" value="G_AIG1"/>
</dbReference>
<evidence type="ECO:0000259" key="3">
    <source>
        <dbReference type="Pfam" id="PF04548"/>
    </source>
</evidence>
<reference evidence="4 5" key="1">
    <citation type="submission" date="2018-06" db="EMBL/GenBank/DDBJ databases">
        <title>Comparative genomics reveals the genomic features of Rhizophagus irregularis, R. cerebriforme, R. diaphanum and Gigaspora rosea, and their symbiotic lifestyle signature.</title>
        <authorList>
            <person name="Morin E."/>
            <person name="San Clemente H."/>
            <person name="Chen E.C.H."/>
            <person name="De La Providencia I."/>
            <person name="Hainaut M."/>
            <person name="Kuo A."/>
            <person name="Kohler A."/>
            <person name="Murat C."/>
            <person name="Tang N."/>
            <person name="Roy S."/>
            <person name="Loubradou J."/>
            <person name="Henrissat B."/>
            <person name="Grigoriev I.V."/>
            <person name="Corradi N."/>
            <person name="Roux C."/>
            <person name="Martin F.M."/>
        </authorList>
    </citation>
    <scope>NUCLEOTIDE SEQUENCE [LARGE SCALE GENOMIC DNA]</scope>
    <source>
        <strain evidence="4 5">DAOM 227022</strain>
    </source>
</reference>
<dbReference type="OrthoDB" id="2337785at2759"/>
<dbReference type="GO" id="GO:0005525">
    <property type="term" value="F:GTP binding"/>
    <property type="evidence" value="ECO:0007669"/>
    <property type="project" value="UniProtKB-KW"/>
</dbReference>
<evidence type="ECO:0000313" key="5">
    <source>
        <dbReference type="Proteomes" id="UP000265703"/>
    </source>
</evidence>
<evidence type="ECO:0000313" key="4">
    <source>
        <dbReference type="EMBL" id="RIA88987.1"/>
    </source>
</evidence>
<keyword evidence="2" id="KW-0342">GTP-binding</keyword>
<dbReference type="STRING" id="658196.A0A397SYU9"/>
<accession>A0A397SYU9</accession>
<organism evidence="4 5">
    <name type="scientific">Glomus cerebriforme</name>
    <dbReference type="NCBI Taxonomy" id="658196"/>
    <lineage>
        <taxon>Eukaryota</taxon>
        <taxon>Fungi</taxon>
        <taxon>Fungi incertae sedis</taxon>
        <taxon>Mucoromycota</taxon>
        <taxon>Glomeromycotina</taxon>
        <taxon>Glomeromycetes</taxon>
        <taxon>Glomerales</taxon>
        <taxon>Glomeraceae</taxon>
        <taxon>Glomus</taxon>
    </lineage>
</organism>
<dbReference type="AlphaFoldDB" id="A0A397SYU9"/>
<dbReference type="Pfam" id="PF04548">
    <property type="entry name" value="AIG1"/>
    <property type="match status" value="1"/>
</dbReference>
<dbReference type="InterPro" id="IPR045058">
    <property type="entry name" value="GIMA/IAN/Toc"/>
</dbReference>
<dbReference type="InterPro" id="IPR027417">
    <property type="entry name" value="P-loop_NTPase"/>
</dbReference>
<evidence type="ECO:0000256" key="2">
    <source>
        <dbReference type="ARBA" id="ARBA00023134"/>
    </source>
</evidence>
<keyword evidence="5" id="KW-1185">Reference proteome</keyword>
<name>A0A397SYU9_9GLOM</name>
<dbReference type="EMBL" id="QKYT01000237">
    <property type="protein sequence ID" value="RIA88987.1"/>
    <property type="molecule type" value="Genomic_DNA"/>
</dbReference>
<feature type="domain" description="AIG1-type G" evidence="3">
    <location>
        <begin position="30"/>
        <end position="158"/>
    </location>
</feature>
<comment type="caution">
    <text evidence="4">The sequence shown here is derived from an EMBL/GenBank/DDBJ whole genome shotgun (WGS) entry which is preliminary data.</text>
</comment>
<keyword evidence="1" id="KW-0547">Nucleotide-binding</keyword>
<proteinExistence type="predicted"/>
<sequence length="234" mass="26634">MKDIRRKSNLTGPLKFMKLRKHSFNVKGIKNLVVVGRAGCGKSALCNVLADTDEFKESELSVSETSNLTNFQKKSFEWNGKKYCVVDTVGIGNTELPTEIILDRISKEISKGRSEVLFVINERFSVEEIKAFKLFKDSGIFEDITIVKTKFANFKDKEECKKDKNQLCENGIFARIINTSRSIVYVDNPSINIKKYDDDYNDDDEEDRTGPGLCVVQLDRKDHLSYILVLLIGL</sequence>
<dbReference type="PANTHER" id="PTHR10903">
    <property type="entry name" value="GTPASE, IMAP FAMILY MEMBER-RELATED"/>
    <property type="match status" value="1"/>
</dbReference>
<dbReference type="Proteomes" id="UP000265703">
    <property type="component" value="Unassembled WGS sequence"/>
</dbReference>
<gene>
    <name evidence="4" type="ORF">C1645_806499</name>
</gene>
<dbReference type="Gene3D" id="3.40.50.300">
    <property type="entry name" value="P-loop containing nucleotide triphosphate hydrolases"/>
    <property type="match status" value="1"/>
</dbReference>
<evidence type="ECO:0000256" key="1">
    <source>
        <dbReference type="ARBA" id="ARBA00022741"/>
    </source>
</evidence>
<protein>
    <recommendedName>
        <fullName evidence="3">AIG1-type G domain-containing protein</fullName>
    </recommendedName>
</protein>